<dbReference type="RefSeq" id="XP_040798402.1">
    <property type="nucleotide sequence ID" value="XM_040939617.1"/>
</dbReference>
<feature type="compositionally biased region" description="Polar residues" evidence="1">
    <location>
        <begin position="17"/>
        <end position="29"/>
    </location>
</feature>
<evidence type="ECO:0000313" key="3">
    <source>
        <dbReference type="Proteomes" id="UP000249789"/>
    </source>
</evidence>
<name>A0A8G1RI69_9EURO</name>
<evidence type="ECO:0000313" key="2">
    <source>
        <dbReference type="EMBL" id="RAK74392.1"/>
    </source>
</evidence>
<reference evidence="2 3" key="1">
    <citation type="submission" date="2018-02" db="EMBL/GenBank/DDBJ databases">
        <title>The genomes of Aspergillus section Nigri reveals drivers in fungal speciation.</title>
        <authorList>
            <consortium name="DOE Joint Genome Institute"/>
            <person name="Vesth T.C."/>
            <person name="Nybo J."/>
            <person name="Theobald S."/>
            <person name="Brandl J."/>
            <person name="Frisvad J.C."/>
            <person name="Nielsen K.F."/>
            <person name="Lyhne E.K."/>
            <person name="Kogle M.E."/>
            <person name="Kuo A."/>
            <person name="Riley R."/>
            <person name="Clum A."/>
            <person name="Nolan M."/>
            <person name="Lipzen A."/>
            <person name="Salamov A."/>
            <person name="Henrissat B."/>
            <person name="Wiebenga A."/>
            <person name="De vries R.P."/>
            <person name="Grigoriev I.V."/>
            <person name="Mortensen U.H."/>
            <person name="Andersen M.R."/>
            <person name="Baker S.E."/>
        </authorList>
    </citation>
    <scope>NUCLEOTIDE SEQUENCE [LARGE SCALE GENOMIC DNA]</scope>
    <source>
        <strain evidence="2 3">CBS 313.89</strain>
    </source>
</reference>
<accession>A0A8G1RI69</accession>
<keyword evidence="3" id="KW-1185">Reference proteome</keyword>
<evidence type="ECO:0000256" key="1">
    <source>
        <dbReference type="SAM" id="MobiDB-lite"/>
    </source>
</evidence>
<feature type="region of interest" description="Disordered" evidence="1">
    <location>
        <begin position="1"/>
        <end position="43"/>
    </location>
</feature>
<dbReference type="GeneID" id="63856950"/>
<feature type="compositionally biased region" description="Basic and acidic residues" evidence="1">
    <location>
        <begin position="1"/>
        <end position="15"/>
    </location>
</feature>
<dbReference type="AlphaFoldDB" id="A0A8G1RI69"/>
<proteinExistence type="predicted"/>
<dbReference type="VEuPathDB" id="FungiDB:BO72DRAFT_205610"/>
<dbReference type="EMBL" id="KZ824669">
    <property type="protein sequence ID" value="RAK74392.1"/>
    <property type="molecule type" value="Genomic_DNA"/>
</dbReference>
<dbReference type="Proteomes" id="UP000249789">
    <property type="component" value="Unassembled WGS sequence"/>
</dbReference>
<sequence>MVGREKKSQRTRGDWTRPSSPRDSLSTKPPHSEKPPTFLLPPLRHDPKLQVDLRVNRYVGLIGLITRGDGCQTGALVPDFIYQRTLSQLRPKHSHSTAGVRYHGRVVVSCPLVPEGAHCRCTSRMVGHAVQGLVSRVGTRRSIPVVFHGFSLINPTCRSDQ</sequence>
<protein>
    <submittedName>
        <fullName evidence="2">Uncharacterized protein</fullName>
    </submittedName>
</protein>
<gene>
    <name evidence="2" type="ORF">BO72DRAFT_205610</name>
</gene>
<organism evidence="2 3">
    <name type="scientific">Aspergillus fijiensis CBS 313.89</name>
    <dbReference type="NCBI Taxonomy" id="1448319"/>
    <lineage>
        <taxon>Eukaryota</taxon>
        <taxon>Fungi</taxon>
        <taxon>Dikarya</taxon>
        <taxon>Ascomycota</taxon>
        <taxon>Pezizomycotina</taxon>
        <taxon>Eurotiomycetes</taxon>
        <taxon>Eurotiomycetidae</taxon>
        <taxon>Eurotiales</taxon>
        <taxon>Aspergillaceae</taxon>
        <taxon>Aspergillus</taxon>
    </lineage>
</organism>